<gene>
    <name evidence="2" type="ORF">F3168_10735</name>
</gene>
<proteinExistence type="predicted"/>
<accession>A0A7C9GPQ4</accession>
<dbReference type="Proteomes" id="UP000481327">
    <property type="component" value="Unassembled WGS sequence"/>
</dbReference>
<dbReference type="EMBL" id="WIOL01000003">
    <property type="protein sequence ID" value="MQT17735.1"/>
    <property type="molecule type" value="Genomic_DNA"/>
</dbReference>
<evidence type="ECO:0000313" key="2">
    <source>
        <dbReference type="EMBL" id="MQT17735.1"/>
    </source>
</evidence>
<reference evidence="2 3" key="1">
    <citation type="submission" date="2019-09" db="EMBL/GenBank/DDBJ databases">
        <title>Polymorphobacter sp. isolated from a lake in China.</title>
        <authorList>
            <person name="Liu Z."/>
        </authorList>
    </citation>
    <scope>NUCLEOTIDE SEQUENCE [LARGE SCALE GENOMIC DNA]</scope>
    <source>
        <strain evidence="2 3">D40P</strain>
    </source>
</reference>
<organism evidence="2 3">
    <name type="scientific">Sandarakinorhabdus fusca</name>
    <dbReference type="NCBI Taxonomy" id="1439888"/>
    <lineage>
        <taxon>Bacteria</taxon>
        <taxon>Pseudomonadati</taxon>
        <taxon>Pseudomonadota</taxon>
        <taxon>Alphaproteobacteria</taxon>
        <taxon>Sphingomonadales</taxon>
        <taxon>Sphingosinicellaceae</taxon>
        <taxon>Sandarakinorhabdus</taxon>
    </lineage>
</organism>
<sequence>MKTAPAMLLMAAALAPTALSAADQEPCGPGRAPGRHLYAFAYFYNGAPDAPTARVIGNAFAIHAVALSACNPDADCETTGRSRWRILFATAAHVVRDVCALNKAKPGKIELVVPARPMESSTSYRASIDSAFCDANAEAENYSNDLLTITRDDGRATNAKTLNDDDIRKNSDQWFFAADIETPDNDIVLPVMIGPLRKPPTKSDPIPLRSYAFQNAPVEGGKPVEEGVWWTESGRDYGFVAEKINSAYQANDWTTLKGASGSPVLEVLGSDRLAKVRAVGITTQFAYPGCTKAAGASRPADSDIDLASSSDETAMTVDDLARCLNDPATGQRASAKTTTFIPVLRFPPQLQARFVQLSSSSGGPRSVYSWTRSPELLIAIRSLIRGRQRITSLNEQEKVDQAIKFLADDIPPHELTFMLSGLAAPKNARQAIPLDFLSVSGCRRIEPMGSGR</sequence>
<evidence type="ECO:0000256" key="1">
    <source>
        <dbReference type="SAM" id="SignalP"/>
    </source>
</evidence>
<evidence type="ECO:0000313" key="3">
    <source>
        <dbReference type="Proteomes" id="UP000481327"/>
    </source>
</evidence>
<feature type="chain" id="PRO_5028834556" description="Trypsin-like serine protease" evidence="1">
    <location>
        <begin position="22"/>
        <end position="452"/>
    </location>
</feature>
<protein>
    <recommendedName>
        <fullName evidence="4">Trypsin-like serine protease</fullName>
    </recommendedName>
</protein>
<comment type="caution">
    <text evidence="2">The sequence shown here is derived from an EMBL/GenBank/DDBJ whole genome shotgun (WGS) entry which is preliminary data.</text>
</comment>
<dbReference type="RefSeq" id="WP_152578164.1">
    <property type="nucleotide sequence ID" value="NZ_JAATJI010000002.1"/>
</dbReference>
<evidence type="ECO:0008006" key="4">
    <source>
        <dbReference type="Google" id="ProtNLM"/>
    </source>
</evidence>
<feature type="signal peptide" evidence="1">
    <location>
        <begin position="1"/>
        <end position="21"/>
    </location>
</feature>
<dbReference type="AlphaFoldDB" id="A0A7C9GPQ4"/>
<keyword evidence="1" id="KW-0732">Signal</keyword>
<name>A0A7C9GPQ4_9SPHN</name>
<keyword evidence="3" id="KW-1185">Reference proteome</keyword>